<name>A0ABY7MQA9_9BRAD</name>
<dbReference type="RefSeq" id="WP_270167483.1">
    <property type="nucleotide sequence ID" value="NZ_CP089391.1"/>
</dbReference>
<feature type="domain" description="DUF5681" evidence="2">
    <location>
        <begin position="15"/>
        <end position="90"/>
    </location>
</feature>
<protein>
    <submittedName>
        <fullName evidence="3">DUF5681 domain-containing protein</fullName>
    </submittedName>
</protein>
<evidence type="ECO:0000259" key="2">
    <source>
        <dbReference type="Pfam" id="PF18932"/>
    </source>
</evidence>
<gene>
    <name evidence="3" type="ORF">I3J27_08005</name>
</gene>
<reference evidence="3" key="1">
    <citation type="submission" date="2021-12" db="EMBL/GenBank/DDBJ databases">
        <title>Bradyrhizobium xenonodulans sp. nov.</title>
        <authorList>
            <person name="Claassens R."/>
            <person name="Venter S.N."/>
            <person name="Beukes C.W."/>
            <person name="Stepkowski T."/>
            <person name="Steenkamp E.T."/>
        </authorList>
    </citation>
    <scope>NUCLEOTIDE SEQUENCE</scope>
    <source>
        <strain evidence="3">14AB</strain>
    </source>
</reference>
<evidence type="ECO:0000313" key="4">
    <source>
        <dbReference type="Proteomes" id="UP001179614"/>
    </source>
</evidence>
<proteinExistence type="predicted"/>
<evidence type="ECO:0000313" key="3">
    <source>
        <dbReference type="EMBL" id="WBL80354.1"/>
    </source>
</evidence>
<organism evidence="3 4">
    <name type="scientific">Bradyrhizobium xenonodulans</name>
    <dbReference type="NCBI Taxonomy" id="2736875"/>
    <lineage>
        <taxon>Bacteria</taxon>
        <taxon>Pseudomonadati</taxon>
        <taxon>Pseudomonadota</taxon>
        <taxon>Alphaproteobacteria</taxon>
        <taxon>Hyphomicrobiales</taxon>
        <taxon>Nitrobacteraceae</taxon>
        <taxon>Bradyrhizobium</taxon>
    </lineage>
</organism>
<feature type="region of interest" description="Disordered" evidence="1">
    <location>
        <begin position="1"/>
        <end position="39"/>
    </location>
</feature>
<sequence>MTDDQNAGYKRPPVSRRFRPGQSGNPKGRPKGSRNLKTDLTSMMRKRVQIREDGEQRFVSRQELVLLRLFEQAAKGETKACTQLFNMIMKFEPKAGADGESAIVTDHDHEIIADFLRRNVKHEHED</sequence>
<dbReference type="Pfam" id="PF18932">
    <property type="entry name" value="DUF5681"/>
    <property type="match status" value="1"/>
</dbReference>
<accession>A0ABY7MQA9</accession>
<dbReference type="InterPro" id="IPR043736">
    <property type="entry name" value="DUF5681"/>
</dbReference>
<dbReference type="EMBL" id="CP089391">
    <property type="protein sequence ID" value="WBL80354.1"/>
    <property type="molecule type" value="Genomic_DNA"/>
</dbReference>
<evidence type="ECO:0000256" key="1">
    <source>
        <dbReference type="SAM" id="MobiDB-lite"/>
    </source>
</evidence>
<keyword evidence="4" id="KW-1185">Reference proteome</keyword>
<dbReference type="Proteomes" id="UP001179614">
    <property type="component" value="Chromosome"/>
</dbReference>